<dbReference type="InterPro" id="IPR013155">
    <property type="entry name" value="M/V/L/I-tRNA-synth_anticd-bd"/>
</dbReference>
<name>A0A3Q9UKB8_9ACTN</name>
<dbReference type="Gene3D" id="3.90.740.10">
    <property type="entry name" value="Valyl/Leucyl/Isoleucyl-tRNA synthetase, editing domain"/>
    <property type="match status" value="1"/>
</dbReference>
<evidence type="ECO:0000256" key="14">
    <source>
        <dbReference type="ARBA" id="ARBA00048359"/>
    </source>
</evidence>
<dbReference type="SUPFAM" id="SSF52374">
    <property type="entry name" value="Nucleotidylyl transferase"/>
    <property type="match status" value="1"/>
</dbReference>
<evidence type="ECO:0000313" key="19">
    <source>
        <dbReference type="EMBL" id="AZZ40211.1"/>
    </source>
</evidence>
<evidence type="ECO:0000256" key="12">
    <source>
        <dbReference type="ARBA" id="ARBA00023146"/>
    </source>
</evidence>
<protein>
    <recommendedName>
        <fullName evidence="15">Isoleucine--tRNA ligase</fullName>
        <ecNumber evidence="15">6.1.1.5</ecNumber>
    </recommendedName>
    <alternativeName>
        <fullName evidence="15">Isoleucyl-tRNA synthetase</fullName>
        <shortName evidence="15">IleRS</shortName>
    </alternativeName>
</protein>
<comment type="similarity">
    <text evidence="3 15">Belongs to the class-I aminoacyl-tRNA synthetase family. IleS type 2 subfamily.</text>
</comment>
<feature type="compositionally biased region" description="Low complexity" evidence="16">
    <location>
        <begin position="10"/>
        <end position="34"/>
    </location>
</feature>
<dbReference type="InterPro" id="IPR009008">
    <property type="entry name" value="Val/Leu/Ile-tRNA-synth_edit"/>
</dbReference>
<accession>A0A3Q9UKB8</accession>
<sequence>MSDHTSPQQSAGSRSAGTSRPAAAGTAASEPATPHSTTYKAVPPQVDLPAMEHEIIDLWDRNHTFEKSLEHTKDGEPWNFFEGPPTANGQPGTHHIEARVFKDVFPRFKSMQGYHVDRKAGWDCHGLPVELAVERELGFSGKPDIEKYGVEPFNAKCRESVSRHVDAFTELTRRMGYWVNMDEAYWTMNPQYVESVWWGLKQIFDKGLLGEDHRVAPYCPRCGTTLSDHELAQGYQDDRDPSIYVQFPLTSGPLAGQAKLLVWTTTPWTLVSNTAVAVRPDVTYVVARRKPVDAKESGADAATDEVAADLGKVEPGSDLVIAEPLFDAVLGDEWTRTGQSFTGAQMEFWTYQRPYDWVKWPATERRTTDGRTTPADANFVILADYVTTEDGTGLVHQAPAFGADDLVTCRAYGLPMVNPIRPDGTFEADIPMVGGMFFKTADKPLCEDLERRGILWRLEMHWHSYPHCWRCDTPLIYYAQPSWYIRTTRMKKQLLAQNEATNWYPETIKHGRYGDWLENNIDWAVSRTRYWGTPLPLWRNDDDRDDVICVGSLAELSEYVGRDLTGLEPHRPFIDEITFERNGHTYHRVSEVADAWLDSGSMPFAQWGYPHVPGSKEKFLAHFPADFICEAIDQTRGWFYTLMAVGTLVFDQSPYRNVLCLGHILAADGRKMSKHLGNILLPIPLMDKHGADGVRWFMAADGSPWSARRVGDDTIQETVRKVLLTYWNTVSFHALYARANNWSPAGASVATAAGAGQAADDSPRGNGGVVPPALQDRHVLDRWLVSSTNVLVRDVTEALNDFDTQRAGALLQEFIDELSNWYVRRSRRRFWDGDPSALWTLHETLNVLTRLMAPITPFITERVWQDLFVATDPDAPESVHLSSWPTVDESVIDESLDESMDLARRVVELGRGARAEAKVKLRQPLSRALISGSHLARLDESLQAEIRAELNVVRLESFGSSGDLVDHTAKGNFRSLGKRFGKVTPKVAAAIAAVDAGKLAADLAADGQVTLDVPQAEGGSAVIGPDDVIISERPREGWSVVNEQGETVALDLEITPELARAGLAREAVRFIQDTRKHVGLEVSDRISLSWHAGEKLAEAIRDHAGEIADEVLATSMEEAEPGQDWATEPDLGLSIKVVKA</sequence>
<evidence type="ECO:0000259" key="18">
    <source>
        <dbReference type="Pfam" id="PF08264"/>
    </source>
</evidence>
<dbReference type="GO" id="GO:0006428">
    <property type="term" value="P:isoleucyl-tRNA aminoacylation"/>
    <property type="evidence" value="ECO:0007669"/>
    <property type="project" value="UniProtKB-UniRule"/>
</dbReference>
<organism evidence="19 20">
    <name type="scientific">Acidipropionibacterium jensenii</name>
    <dbReference type="NCBI Taxonomy" id="1749"/>
    <lineage>
        <taxon>Bacteria</taxon>
        <taxon>Bacillati</taxon>
        <taxon>Actinomycetota</taxon>
        <taxon>Actinomycetes</taxon>
        <taxon>Propionibacteriales</taxon>
        <taxon>Propionibacteriaceae</taxon>
        <taxon>Acidipropionibacterium</taxon>
    </lineage>
</organism>
<keyword evidence="6 15" id="KW-0436">Ligase</keyword>
<reference evidence="20" key="1">
    <citation type="submission" date="2017-12" db="EMBL/GenBank/DDBJ databases">
        <title>Whole genome sequencing of Acidipropionibacterium jensenii strains JS279 and JS280.</title>
        <authorList>
            <person name="Deptula P."/>
            <person name="Laine P."/>
            <person name="Smolander O.-P."/>
            <person name="Paulin L."/>
            <person name="Auvinen P."/>
            <person name="Varmanen P."/>
        </authorList>
    </citation>
    <scope>NUCLEOTIDE SEQUENCE [LARGE SCALE GENOMIC DNA]</scope>
    <source>
        <strain evidence="20">JS280</strain>
    </source>
</reference>
<evidence type="ECO:0000256" key="4">
    <source>
        <dbReference type="ARBA" id="ARBA00011245"/>
    </source>
</evidence>
<dbReference type="GO" id="GO:0008270">
    <property type="term" value="F:zinc ion binding"/>
    <property type="evidence" value="ECO:0007669"/>
    <property type="project" value="UniProtKB-UniRule"/>
</dbReference>
<keyword evidence="10 15" id="KW-0067">ATP-binding</keyword>
<dbReference type="PRINTS" id="PR00984">
    <property type="entry name" value="TRNASYNTHILE"/>
</dbReference>
<dbReference type="InterPro" id="IPR002301">
    <property type="entry name" value="Ile-tRNA-ligase"/>
</dbReference>
<evidence type="ECO:0000256" key="9">
    <source>
        <dbReference type="ARBA" id="ARBA00022833"/>
    </source>
</evidence>
<comment type="function">
    <text evidence="13 15">Catalyzes the attachment of isoleucine to tRNA(Ile). As IleRS can inadvertently accommodate and process structurally similar amino acids such as valine, to avoid such errors it has two additional distinct tRNA(Ile)-dependent editing activities. One activity is designated as 'pretransfer' editing and involves the hydrolysis of activated Val-AMP. The other activity is designated 'posttransfer' editing and involves deacylation of mischarged Val-tRNA(Ile).</text>
</comment>
<keyword evidence="12 15" id="KW-0030">Aminoacyl-tRNA synthetase</keyword>
<keyword evidence="9 15" id="KW-0862">Zinc</keyword>
<feature type="binding site" evidence="15">
    <location>
        <position position="674"/>
    </location>
    <ligand>
        <name>ATP</name>
        <dbReference type="ChEBI" id="CHEBI:30616"/>
    </ligand>
</feature>
<evidence type="ECO:0000256" key="8">
    <source>
        <dbReference type="ARBA" id="ARBA00022741"/>
    </source>
</evidence>
<comment type="cofactor">
    <cofactor evidence="1 15">
        <name>Zn(2+)</name>
        <dbReference type="ChEBI" id="CHEBI:29105"/>
    </cofactor>
</comment>
<feature type="domain" description="Methionyl/Valyl/Leucyl/Isoleucyl-tRNA synthetase anticodon-binding" evidence="18">
    <location>
        <begin position="781"/>
        <end position="926"/>
    </location>
</feature>
<comment type="subcellular location">
    <subcellularLocation>
        <location evidence="2 15">Cytoplasm</location>
    </subcellularLocation>
</comment>
<evidence type="ECO:0000256" key="2">
    <source>
        <dbReference type="ARBA" id="ARBA00004496"/>
    </source>
</evidence>
<dbReference type="InterPro" id="IPR033709">
    <property type="entry name" value="Anticodon_Ile_ABEc"/>
</dbReference>
<evidence type="ECO:0000256" key="1">
    <source>
        <dbReference type="ARBA" id="ARBA00001947"/>
    </source>
</evidence>
<dbReference type="Proteomes" id="UP000285875">
    <property type="component" value="Chromosome"/>
</dbReference>
<evidence type="ECO:0000256" key="5">
    <source>
        <dbReference type="ARBA" id="ARBA00022490"/>
    </source>
</evidence>
<dbReference type="InterPro" id="IPR014729">
    <property type="entry name" value="Rossmann-like_a/b/a_fold"/>
</dbReference>
<dbReference type="AlphaFoldDB" id="A0A3Q9UKB8"/>
<dbReference type="Gene3D" id="1.10.730.10">
    <property type="entry name" value="Isoleucyl-tRNA Synthetase, Domain 1"/>
    <property type="match status" value="1"/>
</dbReference>
<dbReference type="NCBIfam" id="TIGR00392">
    <property type="entry name" value="ileS"/>
    <property type="match status" value="1"/>
</dbReference>
<evidence type="ECO:0000259" key="17">
    <source>
        <dbReference type="Pfam" id="PF00133"/>
    </source>
</evidence>
<evidence type="ECO:0000256" key="13">
    <source>
        <dbReference type="ARBA" id="ARBA00025217"/>
    </source>
</evidence>
<evidence type="ECO:0000256" key="10">
    <source>
        <dbReference type="ARBA" id="ARBA00022840"/>
    </source>
</evidence>
<feature type="short sequence motif" description="'HIGH' region" evidence="15">
    <location>
        <begin position="85"/>
        <end position="95"/>
    </location>
</feature>
<evidence type="ECO:0000256" key="3">
    <source>
        <dbReference type="ARBA" id="ARBA00007078"/>
    </source>
</evidence>
<gene>
    <name evidence="15" type="primary">ileS</name>
    <name evidence="19" type="ORF">C0Z10_11115</name>
</gene>
<dbReference type="GO" id="GO:0002161">
    <property type="term" value="F:aminoacyl-tRNA deacylase activity"/>
    <property type="evidence" value="ECO:0007669"/>
    <property type="project" value="InterPro"/>
</dbReference>
<comment type="catalytic activity">
    <reaction evidence="14 15">
        <text>tRNA(Ile) + L-isoleucine + ATP = L-isoleucyl-tRNA(Ile) + AMP + diphosphate</text>
        <dbReference type="Rhea" id="RHEA:11060"/>
        <dbReference type="Rhea" id="RHEA-COMP:9666"/>
        <dbReference type="Rhea" id="RHEA-COMP:9695"/>
        <dbReference type="ChEBI" id="CHEBI:30616"/>
        <dbReference type="ChEBI" id="CHEBI:33019"/>
        <dbReference type="ChEBI" id="CHEBI:58045"/>
        <dbReference type="ChEBI" id="CHEBI:78442"/>
        <dbReference type="ChEBI" id="CHEBI:78528"/>
        <dbReference type="ChEBI" id="CHEBI:456215"/>
        <dbReference type="EC" id="6.1.1.5"/>
    </reaction>
</comment>
<evidence type="ECO:0000256" key="16">
    <source>
        <dbReference type="SAM" id="MobiDB-lite"/>
    </source>
</evidence>
<dbReference type="InterPro" id="IPR023586">
    <property type="entry name" value="Ile-tRNA-ligase_type2"/>
</dbReference>
<dbReference type="GO" id="GO:0005524">
    <property type="term" value="F:ATP binding"/>
    <property type="evidence" value="ECO:0007669"/>
    <property type="project" value="UniProtKB-UniRule"/>
</dbReference>
<dbReference type="HAMAP" id="MF_02003">
    <property type="entry name" value="Ile_tRNA_synth_type2"/>
    <property type="match status" value="1"/>
</dbReference>
<evidence type="ECO:0000256" key="11">
    <source>
        <dbReference type="ARBA" id="ARBA00022917"/>
    </source>
</evidence>
<dbReference type="SUPFAM" id="SSF50677">
    <property type="entry name" value="ValRS/IleRS/LeuRS editing domain"/>
    <property type="match status" value="1"/>
</dbReference>
<proteinExistence type="inferred from homology"/>
<dbReference type="FunFam" id="3.40.50.620:FF:000063">
    <property type="entry name" value="Isoleucine--tRNA ligase"/>
    <property type="match status" value="1"/>
</dbReference>
<dbReference type="CDD" id="cd07961">
    <property type="entry name" value="Anticodon_Ia_Ile_ABEc"/>
    <property type="match status" value="1"/>
</dbReference>
<dbReference type="FunFam" id="3.40.50.620:FF:000075">
    <property type="entry name" value="Isoleucine--tRNA ligase"/>
    <property type="match status" value="1"/>
</dbReference>
<feature type="short sequence motif" description="'KMSKS' region" evidence="15">
    <location>
        <begin position="671"/>
        <end position="675"/>
    </location>
</feature>
<keyword evidence="5 15" id="KW-0963">Cytoplasm</keyword>
<feature type="domain" description="Aminoacyl-tRNA synthetase class Ia" evidence="17">
    <location>
        <begin position="55"/>
        <end position="699"/>
    </location>
</feature>
<feature type="region of interest" description="Disordered" evidence="16">
    <location>
        <begin position="1"/>
        <end position="45"/>
    </location>
</feature>
<dbReference type="Pfam" id="PF08264">
    <property type="entry name" value="Anticodon_1"/>
    <property type="match status" value="1"/>
</dbReference>
<evidence type="ECO:0000256" key="15">
    <source>
        <dbReference type="HAMAP-Rule" id="MF_02003"/>
    </source>
</evidence>
<dbReference type="Gene3D" id="3.40.50.620">
    <property type="entry name" value="HUPs"/>
    <property type="match status" value="2"/>
</dbReference>
<dbReference type="Pfam" id="PF00133">
    <property type="entry name" value="tRNA-synt_1"/>
    <property type="match status" value="1"/>
</dbReference>
<dbReference type="Pfam" id="PF19302">
    <property type="entry name" value="DUF5915"/>
    <property type="match status" value="1"/>
</dbReference>
<dbReference type="GO" id="GO:0004822">
    <property type="term" value="F:isoleucine-tRNA ligase activity"/>
    <property type="evidence" value="ECO:0007669"/>
    <property type="project" value="UniProtKB-UniRule"/>
</dbReference>
<dbReference type="SUPFAM" id="SSF47323">
    <property type="entry name" value="Anticodon-binding domain of a subclass of class I aminoacyl-tRNA synthetases"/>
    <property type="match status" value="1"/>
</dbReference>
<comment type="subunit">
    <text evidence="4 15">Monomer.</text>
</comment>
<evidence type="ECO:0000313" key="20">
    <source>
        <dbReference type="Proteomes" id="UP000285875"/>
    </source>
</evidence>
<dbReference type="InterPro" id="IPR009080">
    <property type="entry name" value="tRNAsynth_Ia_anticodon-bd"/>
</dbReference>
<dbReference type="KEGG" id="aji:C0Z10_11115"/>
<evidence type="ECO:0000256" key="7">
    <source>
        <dbReference type="ARBA" id="ARBA00022723"/>
    </source>
</evidence>
<comment type="domain">
    <text evidence="15">IleRS has two distinct active sites: one for aminoacylation and one for editing. The misactivated valine is translocated from the active site to the editing site, which sterically excludes the correctly activated isoleucine. The single editing site contains two valyl binding pockets, one specific for each substrate (Val-AMP or Val-tRNA(Ile)).</text>
</comment>
<dbReference type="EC" id="6.1.1.5" evidence="15"/>
<dbReference type="GO" id="GO:0000049">
    <property type="term" value="F:tRNA binding"/>
    <property type="evidence" value="ECO:0007669"/>
    <property type="project" value="InterPro"/>
</dbReference>
<dbReference type="PANTHER" id="PTHR42780">
    <property type="entry name" value="SOLEUCYL-TRNA SYNTHETASE"/>
    <property type="match status" value="1"/>
</dbReference>
<dbReference type="EMBL" id="CP025570">
    <property type="protein sequence ID" value="AZZ40211.1"/>
    <property type="molecule type" value="Genomic_DNA"/>
</dbReference>
<dbReference type="PANTHER" id="PTHR42780:SF1">
    <property type="entry name" value="ISOLEUCINE--TRNA LIGASE, CYTOPLASMIC"/>
    <property type="match status" value="1"/>
</dbReference>
<evidence type="ECO:0000256" key="6">
    <source>
        <dbReference type="ARBA" id="ARBA00022598"/>
    </source>
</evidence>
<keyword evidence="7 15" id="KW-0479">Metal-binding</keyword>
<dbReference type="GO" id="GO:0005737">
    <property type="term" value="C:cytoplasm"/>
    <property type="evidence" value="ECO:0007669"/>
    <property type="project" value="UniProtKB-SubCell"/>
</dbReference>
<keyword evidence="8 15" id="KW-0547">Nucleotide-binding</keyword>
<keyword evidence="11 15" id="KW-0648">Protein biosynthesis</keyword>
<dbReference type="InterPro" id="IPR002300">
    <property type="entry name" value="aa-tRNA-synth_Ia"/>
</dbReference>